<protein>
    <submittedName>
        <fullName evidence="1">Uncharacterized protein</fullName>
    </submittedName>
</protein>
<name>A0A511MZ62_DEIC1</name>
<proteinExistence type="predicted"/>
<gene>
    <name evidence="1" type="ORF">DC3_15400</name>
</gene>
<dbReference type="RefSeq" id="WP_146883607.1">
    <property type="nucleotide sequence ID" value="NZ_BJXB01000005.1"/>
</dbReference>
<sequence>MTVDSRTIGKMRFAGQDPKDGITYKTSGTVEVQDIVNVTANAGEVARAADGANWLGQVAHKDADGYATVRRGEVMVARRTGAISKGLQLLTGDGSGGLKAAASTTGVWCFVVDTWTENSQTYVCYYTA</sequence>
<evidence type="ECO:0000313" key="2">
    <source>
        <dbReference type="Proteomes" id="UP000321306"/>
    </source>
</evidence>
<organism evidence="1 2">
    <name type="scientific">Deinococcus cellulosilyticus (strain DSM 18568 / NBRC 106333 / KACC 11606 / 5516J-15)</name>
    <dbReference type="NCBI Taxonomy" id="1223518"/>
    <lineage>
        <taxon>Bacteria</taxon>
        <taxon>Thermotogati</taxon>
        <taxon>Deinococcota</taxon>
        <taxon>Deinococci</taxon>
        <taxon>Deinococcales</taxon>
        <taxon>Deinococcaceae</taxon>
        <taxon>Deinococcus</taxon>
    </lineage>
</organism>
<accession>A0A511MZ62</accession>
<comment type="caution">
    <text evidence="1">The sequence shown here is derived from an EMBL/GenBank/DDBJ whole genome shotgun (WGS) entry which is preliminary data.</text>
</comment>
<keyword evidence="2" id="KW-1185">Reference proteome</keyword>
<reference evidence="1 2" key="1">
    <citation type="submission" date="2019-07" db="EMBL/GenBank/DDBJ databases">
        <title>Whole genome shotgun sequence of Deinococcus cellulosilyticus NBRC 106333.</title>
        <authorList>
            <person name="Hosoyama A."/>
            <person name="Uohara A."/>
            <person name="Ohji S."/>
            <person name="Ichikawa N."/>
        </authorList>
    </citation>
    <scope>NUCLEOTIDE SEQUENCE [LARGE SCALE GENOMIC DNA]</scope>
    <source>
        <strain evidence="1 2">NBRC 106333</strain>
    </source>
</reference>
<dbReference type="EMBL" id="BJXB01000005">
    <property type="protein sequence ID" value="GEM45905.1"/>
    <property type="molecule type" value="Genomic_DNA"/>
</dbReference>
<dbReference type="AlphaFoldDB" id="A0A511MZ62"/>
<dbReference type="Proteomes" id="UP000321306">
    <property type="component" value="Unassembled WGS sequence"/>
</dbReference>
<evidence type="ECO:0000313" key="1">
    <source>
        <dbReference type="EMBL" id="GEM45905.1"/>
    </source>
</evidence>
<dbReference type="OrthoDB" id="73039at2"/>